<gene>
    <name evidence="1" type="ORF">METZ01_LOCUS208143</name>
</gene>
<evidence type="ECO:0000313" key="1">
    <source>
        <dbReference type="EMBL" id="SVB55289.1"/>
    </source>
</evidence>
<dbReference type="Pfam" id="PF03069">
    <property type="entry name" value="FmdA_AmdA"/>
    <property type="match status" value="2"/>
</dbReference>
<evidence type="ECO:0008006" key="2">
    <source>
        <dbReference type="Google" id="ProtNLM"/>
    </source>
</evidence>
<reference evidence="1" key="1">
    <citation type="submission" date="2018-05" db="EMBL/GenBank/DDBJ databases">
        <authorList>
            <person name="Lanie J.A."/>
            <person name="Ng W.-L."/>
            <person name="Kazmierczak K.M."/>
            <person name="Andrzejewski T.M."/>
            <person name="Davidsen T.M."/>
            <person name="Wayne K.J."/>
            <person name="Tettelin H."/>
            <person name="Glass J.I."/>
            <person name="Rusch D."/>
            <person name="Podicherti R."/>
            <person name="Tsui H.-C.T."/>
            <person name="Winkler M.E."/>
        </authorList>
    </citation>
    <scope>NUCLEOTIDE SEQUENCE</scope>
</reference>
<dbReference type="PANTHER" id="PTHR31891:SF1">
    <property type="entry name" value="FORMAMIDASE C869.04-RELATED"/>
    <property type="match status" value="1"/>
</dbReference>
<dbReference type="Gene3D" id="3.10.28.20">
    <property type="entry name" value="Acetamidase/Formamidase-like domains"/>
    <property type="match status" value="1"/>
</dbReference>
<dbReference type="SUPFAM" id="SSF141130">
    <property type="entry name" value="Acetamidase/Formamidase-like"/>
    <property type="match status" value="1"/>
</dbReference>
<dbReference type="GO" id="GO:0016811">
    <property type="term" value="F:hydrolase activity, acting on carbon-nitrogen (but not peptide) bonds, in linear amides"/>
    <property type="evidence" value="ECO:0007669"/>
    <property type="project" value="InterPro"/>
</dbReference>
<protein>
    <recommendedName>
        <fullName evidence="2">Acetamidase</fullName>
    </recommendedName>
</protein>
<dbReference type="PANTHER" id="PTHR31891">
    <property type="entry name" value="FORMAMIDASE C869.04-RELATED"/>
    <property type="match status" value="1"/>
</dbReference>
<name>A0A382EXZ7_9ZZZZ</name>
<accession>A0A382EXZ7</accession>
<proteinExistence type="predicted"/>
<dbReference type="EMBL" id="UINC01046812">
    <property type="protein sequence ID" value="SVB55289.1"/>
    <property type="molecule type" value="Genomic_DNA"/>
</dbReference>
<sequence>VEHYLNDSVVSYSWDHSTPARLTIESGDTVVFDTRDSADHYYSENSTANDVKEKGPLVGHPLTGPVHISGAKPGDTLAVEILEVRPSLGFGWTAIRPGRGLLPKEEFPNHYLQIWDLSDQTLARMKQRTDIAVAIMPFPGILGTALKDSGPHSTIPPRENGGNMDIKYLCAGSTVYLPVFVEGGLFCVGDAHAAQGDGEVCITAIEMAAKITLRFKLLDSHHISEPQLRVHGSVNNATTNSELFATTAHGPDLYECSQRAVRYMIDYLVSEKGLSREEAYVLCSVCVDLKINEVVSPPNWLVSAFLPEYVFVD</sequence>
<organism evidence="1">
    <name type="scientific">marine metagenome</name>
    <dbReference type="NCBI Taxonomy" id="408172"/>
    <lineage>
        <taxon>unclassified sequences</taxon>
        <taxon>metagenomes</taxon>
        <taxon>ecological metagenomes</taxon>
    </lineage>
</organism>
<dbReference type="AlphaFoldDB" id="A0A382EXZ7"/>
<feature type="non-terminal residue" evidence="1">
    <location>
        <position position="1"/>
    </location>
</feature>
<dbReference type="Gene3D" id="2.60.120.580">
    <property type="entry name" value="Acetamidase/Formamidase-like domains"/>
    <property type="match status" value="2"/>
</dbReference>
<dbReference type="InterPro" id="IPR004304">
    <property type="entry name" value="FmdA_AmdA"/>
</dbReference>